<accession>G9NNR7</accession>
<gene>
    <name evidence="1" type="ORF">TRIATDRAFT_256038</name>
</gene>
<evidence type="ECO:0000313" key="1">
    <source>
        <dbReference type="EMBL" id="EHK47708.1"/>
    </source>
</evidence>
<sequence>MDLFGILVRSFLVKAVDFDLRAFCFRWVQVFGTIFGEERYCEAFLGDYDQGKKREGEEERRLALPYTWGIWNWDEPRTEERRYPDRSYLAFGAGLGQKRGVASLFTITAYSLF</sequence>
<evidence type="ECO:0000313" key="2">
    <source>
        <dbReference type="Proteomes" id="UP000005426"/>
    </source>
</evidence>
<dbReference type="AlphaFoldDB" id="G9NNR7"/>
<keyword evidence="2" id="KW-1185">Reference proteome</keyword>
<comment type="caution">
    <text evidence="1">The sequence shown here is derived from an EMBL/GenBank/DDBJ whole genome shotgun (WGS) entry which is preliminary data.</text>
</comment>
<dbReference type="HOGENOM" id="CLU_2133840_0_0_1"/>
<protein>
    <submittedName>
        <fullName evidence="1">Uncharacterized protein</fullName>
    </submittedName>
</protein>
<proteinExistence type="predicted"/>
<dbReference type="Proteomes" id="UP000005426">
    <property type="component" value="Unassembled WGS sequence"/>
</dbReference>
<reference evidence="1 2" key="1">
    <citation type="journal article" date="2011" name="Genome Biol.">
        <title>Comparative genome sequence analysis underscores mycoparasitism as the ancestral life style of Trichoderma.</title>
        <authorList>
            <person name="Kubicek C.P."/>
            <person name="Herrera-Estrella A."/>
            <person name="Seidl-Seiboth V."/>
            <person name="Martinez D.A."/>
            <person name="Druzhinina I.S."/>
            <person name="Thon M."/>
            <person name="Zeilinger S."/>
            <person name="Casas-Flores S."/>
            <person name="Horwitz B.A."/>
            <person name="Mukherjee P.K."/>
            <person name="Mukherjee M."/>
            <person name="Kredics L."/>
            <person name="Alcaraz L.D."/>
            <person name="Aerts A."/>
            <person name="Antal Z."/>
            <person name="Atanasova L."/>
            <person name="Cervantes-Badillo M.G."/>
            <person name="Challacombe J."/>
            <person name="Chertkov O."/>
            <person name="McCluskey K."/>
            <person name="Coulpier F."/>
            <person name="Deshpande N."/>
            <person name="von Doehren H."/>
            <person name="Ebbole D.J."/>
            <person name="Esquivel-Naranjo E.U."/>
            <person name="Fekete E."/>
            <person name="Flipphi M."/>
            <person name="Glaser F."/>
            <person name="Gomez-Rodriguez E.Y."/>
            <person name="Gruber S."/>
            <person name="Han C."/>
            <person name="Henrissat B."/>
            <person name="Hermosa R."/>
            <person name="Hernandez-Onate M."/>
            <person name="Karaffa L."/>
            <person name="Kosti I."/>
            <person name="Le Crom S."/>
            <person name="Lindquist E."/>
            <person name="Lucas S."/>
            <person name="Luebeck M."/>
            <person name="Luebeck P.S."/>
            <person name="Margeot A."/>
            <person name="Metz B."/>
            <person name="Misra M."/>
            <person name="Nevalainen H."/>
            <person name="Omann M."/>
            <person name="Packer N."/>
            <person name="Perrone G."/>
            <person name="Uresti-Rivera E.E."/>
            <person name="Salamov A."/>
            <person name="Schmoll M."/>
            <person name="Seiboth B."/>
            <person name="Shapiro H."/>
            <person name="Sukno S."/>
            <person name="Tamayo-Ramos J.A."/>
            <person name="Tisch D."/>
            <person name="Wiest A."/>
            <person name="Wilkinson H.H."/>
            <person name="Zhang M."/>
            <person name="Coutinho P.M."/>
            <person name="Kenerley C.M."/>
            <person name="Monte E."/>
            <person name="Baker S.E."/>
            <person name="Grigoriev I.V."/>
        </authorList>
    </citation>
    <scope>NUCLEOTIDE SEQUENCE [LARGE SCALE GENOMIC DNA]</scope>
    <source>
        <strain evidence="2">ATCC 20476 / IMI 206040</strain>
    </source>
</reference>
<name>G9NNR7_HYPAI</name>
<dbReference type="OrthoDB" id="10385102at2759"/>
<organism evidence="1 2">
    <name type="scientific">Hypocrea atroviridis (strain ATCC 20476 / IMI 206040)</name>
    <name type="common">Trichoderma atroviride</name>
    <dbReference type="NCBI Taxonomy" id="452589"/>
    <lineage>
        <taxon>Eukaryota</taxon>
        <taxon>Fungi</taxon>
        <taxon>Dikarya</taxon>
        <taxon>Ascomycota</taxon>
        <taxon>Pezizomycotina</taxon>
        <taxon>Sordariomycetes</taxon>
        <taxon>Hypocreomycetidae</taxon>
        <taxon>Hypocreales</taxon>
        <taxon>Hypocreaceae</taxon>
        <taxon>Trichoderma</taxon>
    </lineage>
</organism>
<dbReference type="EMBL" id="ABDG02000020">
    <property type="protein sequence ID" value="EHK47708.1"/>
    <property type="molecule type" value="Genomic_DNA"/>
</dbReference>